<dbReference type="AlphaFoldDB" id="A0A5C5ZQC3"/>
<proteinExistence type="predicted"/>
<gene>
    <name evidence="1" type="ORF">Pla52n_68820</name>
</gene>
<accession>A0A5C5ZQC3</accession>
<evidence type="ECO:0000313" key="2">
    <source>
        <dbReference type="Proteomes" id="UP000320176"/>
    </source>
</evidence>
<organism evidence="1 2">
    <name type="scientific">Stieleria varia</name>
    <dbReference type="NCBI Taxonomy" id="2528005"/>
    <lineage>
        <taxon>Bacteria</taxon>
        <taxon>Pseudomonadati</taxon>
        <taxon>Planctomycetota</taxon>
        <taxon>Planctomycetia</taxon>
        <taxon>Pirellulales</taxon>
        <taxon>Pirellulaceae</taxon>
        <taxon>Stieleria</taxon>
    </lineage>
</organism>
<reference evidence="1 2" key="1">
    <citation type="submission" date="2019-02" db="EMBL/GenBank/DDBJ databases">
        <title>Deep-cultivation of Planctomycetes and their phenomic and genomic characterization uncovers novel biology.</title>
        <authorList>
            <person name="Wiegand S."/>
            <person name="Jogler M."/>
            <person name="Boedeker C."/>
            <person name="Pinto D."/>
            <person name="Vollmers J."/>
            <person name="Rivas-Marin E."/>
            <person name="Kohn T."/>
            <person name="Peeters S.H."/>
            <person name="Heuer A."/>
            <person name="Rast P."/>
            <person name="Oberbeckmann S."/>
            <person name="Bunk B."/>
            <person name="Jeske O."/>
            <person name="Meyerdierks A."/>
            <person name="Storesund J.E."/>
            <person name="Kallscheuer N."/>
            <person name="Luecker S."/>
            <person name="Lage O.M."/>
            <person name="Pohl T."/>
            <person name="Merkel B.J."/>
            <person name="Hornburger P."/>
            <person name="Mueller R.-W."/>
            <person name="Bruemmer F."/>
            <person name="Labrenz M."/>
            <person name="Spormann A.M."/>
            <person name="Op Den Camp H."/>
            <person name="Overmann J."/>
            <person name="Amann R."/>
            <person name="Jetten M.S.M."/>
            <person name="Mascher T."/>
            <person name="Medema M.H."/>
            <person name="Devos D.P."/>
            <person name="Kaster A.-K."/>
            <person name="Ovreas L."/>
            <person name="Rohde M."/>
            <person name="Galperin M.Y."/>
            <person name="Jogler C."/>
        </authorList>
    </citation>
    <scope>NUCLEOTIDE SEQUENCE [LARGE SCALE GENOMIC DNA]</scope>
    <source>
        <strain evidence="1 2">Pla52n</strain>
    </source>
</reference>
<keyword evidence="2" id="KW-1185">Reference proteome</keyword>
<name>A0A5C5ZQC3_9BACT</name>
<dbReference type="Proteomes" id="UP000320176">
    <property type="component" value="Unassembled WGS sequence"/>
</dbReference>
<protein>
    <submittedName>
        <fullName evidence="1">Uncharacterized protein</fullName>
    </submittedName>
</protein>
<evidence type="ECO:0000313" key="1">
    <source>
        <dbReference type="EMBL" id="TWT89248.1"/>
    </source>
</evidence>
<comment type="caution">
    <text evidence="1">The sequence shown here is derived from an EMBL/GenBank/DDBJ whole genome shotgun (WGS) entry which is preliminary data.</text>
</comment>
<dbReference type="EMBL" id="SJPN01000026">
    <property type="protein sequence ID" value="TWT89248.1"/>
    <property type="molecule type" value="Genomic_DNA"/>
</dbReference>
<sequence length="97" mass="10980">MANLLRREWSIVQNDVVNKFIDKQTVAFGQAPKIQSSTDRSAKISDDRTVAHAIDKQFRLIIRVPHNRSVIPSADFDPRAFDFDCARPIVQDGDDLA</sequence>